<comment type="caution">
    <text evidence="1">The sequence shown here is derived from an EMBL/GenBank/DDBJ whole genome shotgun (WGS) entry which is preliminary data.</text>
</comment>
<sequence>MLQRDTAAFYGTADQKGEAKPRLQAVKLAFDSRVTMKIETNLWIVAYLGFDLMGEGVFGQSNKWKEKKLDRESFRENNPIQDWAVKVVCKKRWRKKNQAQNVNLGSDRQSFDSATTGLQYGHLELNMACLQGSL</sequence>
<evidence type="ECO:0000313" key="1">
    <source>
        <dbReference type="EMBL" id="KAI1707670.1"/>
    </source>
</evidence>
<evidence type="ECO:0000313" key="2">
    <source>
        <dbReference type="Proteomes" id="UP001201812"/>
    </source>
</evidence>
<dbReference type="AlphaFoldDB" id="A0AAD4MZ21"/>
<accession>A0AAD4MZ21</accession>
<proteinExistence type="predicted"/>
<reference evidence="1" key="1">
    <citation type="submission" date="2022-01" db="EMBL/GenBank/DDBJ databases">
        <title>Genome Sequence Resource for Two Populations of Ditylenchus destructor, the Migratory Endoparasitic Phytonematode.</title>
        <authorList>
            <person name="Zhang H."/>
            <person name="Lin R."/>
            <person name="Xie B."/>
        </authorList>
    </citation>
    <scope>NUCLEOTIDE SEQUENCE</scope>
    <source>
        <strain evidence="1">BazhouSP</strain>
    </source>
</reference>
<organism evidence="1 2">
    <name type="scientific">Ditylenchus destructor</name>
    <dbReference type="NCBI Taxonomy" id="166010"/>
    <lineage>
        <taxon>Eukaryota</taxon>
        <taxon>Metazoa</taxon>
        <taxon>Ecdysozoa</taxon>
        <taxon>Nematoda</taxon>
        <taxon>Chromadorea</taxon>
        <taxon>Rhabditida</taxon>
        <taxon>Tylenchina</taxon>
        <taxon>Tylenchomorpha</taxon>
        <taxon>Sphaerularioidea</taxon>
        <taxon>Anguinidae</taxon>
        <taxon>Anguininae</taxon>
        <taxon>Ditylenchus</taxon>
    </lineage>
</organism>
<dbReference type="EMBL" id="JAKKPZ010000039">
    <property type="protein sequence ID" value="KAI1707670.1"/>
    <property type="molecule type" value="Genomic_DNA"/>
</dbReference>
<keyword evidence="2" id="KW-1185">Reference proteome</keyword>
<gene>
    <name evidence="1" type="ORF">DdX_12223</name>
</gene>
<protein>
    <submittedName>
        <fullName evidence="1">Uncharacterized protein</fullName>
    </submittedName>
</protein>
<dbReference type="Proteomes" id="UP001201812">
    <property type="component" value="Unassembled WGS sequence"/>
</dbReference>
<name>A0AAD4MZ21_9BILA</name>